<dbReference type="Pfam" id="PF01968">
    <property type="entry name" value="Hydantoinase_A"/>
    <property type="match status" value="1"/>
</dbReference>
<gene>
    <name evidence="4" type="ORF">GCM10007108_14740</name>
</gene>
<dbReference type="SUPFAM" id="SSF53067">
    <property type="entry name" value="Actin-like ATPase domain"/>
    <property type="match status" value="1"/>
</dbReference>
<organism evidence="4 5">
    <name type="scientific">Thermogymnomonas acidicola</name>
    <dbReference type="NCBI Taxonomy" id="399579"/>
    <lineage>
        <taxon>Archaea</taxon>
        <taxon>Methanobacteriati</taxon>
        <taxon>Thermoplasmatota</taxon>
        <taxon>Thermoplasmata</taxon>
        <taxon>Thermoplasmatales</taxon>
        <taxon>Thermogymnomonas</taxon>
    </lineage>
</organism>
<comment type="caution">
    <text evidence="4">The sequence shown here is derived from an EMBL/GenBank/DDBJ whole genome shotgun (WGS) entry which is preliminary data.</text>
</comment>
<name>A0AA37BS96_9ARCH</name>
<reference evidence="4" key="2">
    <citation type="submission" date="2022-09" db="EMBL/GenBank/DDBJ databases">
        <authorList>
            <person name="Sun Q."/>
            <person name="Ohkuma M."/>
        </authorList>
    </citation>
    <scope>NUCLEOTIDE SEQUENCE</scope>
    <source>
        <strain evidence="4">JCM 13583</strain>
    </source>
</reference>
<dbReference type="GO" id="GO:0006749">
    <property type="term" value="P:glutathione metabolic process"/>
    <property type="evidence" value="ECO:0007669"/>
    <property type="project" value="TreeGrafter"/>
</dbReference>
<feature type="domain" description="Hydantoinase A/oxoprolinase" evidence="1">
    <location>
        <begin position="203"/>
        <end position="501"/>
    </location>
</feature>
<dbReference type="InterPro" id="IPR002821">
    <property type="entry name" value="Hydantoinase_A"/>
</dbReference>
<dbReference type="Proteomes" id="UP000632195">
    <property type="component" value="Unassembled WGS sequence"/>
</dbReference>
<dbReference type="EMBL" id="BMNY01000003">
    <property type="protein sequence ID" value="GGM77657.1"/>
    <property type="molecule type" value="Genomic_DNA"/>
</dbReference>
<evidence type="ECO:0000259" key="3">
    <source>
        <dbReference type="Pfam" id="PF19278"/>
    </source>
</evidence>
<dbReference type="PANTHER" id="PTHR11365">
    <property type="entry name" value="5-OXOPROLINASE RELATED"/>
    <property type="match status" value="1"/>
</dbReference>
<proteinExistence type="predicted"/>
<dbReference type="GO" id="GO:0005829">
    <property type="term" value="C:cytosol"/>
    <property type="evidence" value="ECO:0007669"/>
    <property type="project" value="TreeGrafter"/>
</dbReference>
<evidence type="ECO:0008006" key="6">
    <source>
        <dbReference type="Google" id="ProtNLM"/>
    </source>
</evidence>
<dbReference type="InterPro" id="IPR049517">
    <property type="entry name" value="ACX-like_C"/>
</dbReference>
<dbReference type="InterPro" id="IPR045079">
    <property type="entry name" value="Oxoprolinase-like"/>
</dbReference>
<dbReference type="Pfam" id="PF05378">
    <property type="entry name" value="Hydant_A_N"/>
    <property type="match status" value="1"/>
</dbReference>
<sequence length="672" mass="73693">MGMEGDAILVGVDIGGTFTDIVAFDLRDRSIRFLKVPSTPSGPEVAVIDGLRSMDLDRARVRMVNHASTVATNALLTRTGLTPSALITNRGFIDILEIGRQRRAELYDLDFQRPEPLIPRERRFGISGRIDASGTVIEDLDDEEIRRVRRKIERMKVRGVAISLLNSYVNPEHERRVKEAFEGFDGFVFASHEVDPQYREYERTSTTVVNTVLSGLVTLYLRRLREGIRNSGLSAPVYIMGSHGGLGTIEYAERMPISVIESGPSAGVIASANFSRLMGDERVITFDMGGTTAKAGVVVSGTPDLAYEFEAAGRTHSGRSIKGSGYAVRFPFIDLAEVSAGGGTIAWVDEAGSLRLGPKSAGSEPGPAAYGRGGTDPTVTDANIVLGRLNPDFLLDGDMRIFRHLSESAIREKLCRPLGIGTVEAAQGIVRLINSAMSRAISIVSLERGRDPRDFVMYAYGGAGPVHAAELASELGIKAVFVPAHPGLFSAYGLLSVDMVRDRTAGAVGVSDVKDILTRLEAQARAESEAEGFTDPEVAYFLDMRYVGQSYEITVPYSDRYEEAFREEYRRRYGYASNDPVEIVNARVRLTFRMPKIGLIEERKGGHMEASERPVYFSGSFIDTPVIRWASAPDGFGGEGPCIVEGYDSTVVIPPGWRFRFDRYLNVRMVRP</sequence>
<accession>A0AA37BS96</accession>
<protein>
    <recommendedName>
        <fullName evidence="6">N-methylhydantoinase A</fullName>
    </recommendedName>
</protein>
<dbReference type="InterPro" id="IPR043129">
    <property type="entry name" value="ATPase_NBD"/>
</dbReference>
<evidence type="ECO:0000313" key="4">
    <source>
        <dbReference type="EMBL" id="GGM77657.1"/>
    </source>
</evidence>
<feature type="domain" description="Hydantoinase/oxoprolinase N-terminal" evidence="2">
    <location>
        <begin position="10"/>
        <end position="181"/>
    </location>
</feature>
<dbReference type="Pfam" id="PF19278">
    <property type="entry name" value="Hydant_A_C"/>
    <property type="match status" value="1"/>
</dbReference>
<dbReference type="InterPro" id="IPR008040">
    <property type="entry name" value="Hydant_A_N"/>
</dbReference>
<dbReference type="AlphaFoldDB" id="A0AA37BS96"/>
<reference evidence="4" key="1">
    <citation type="journal article" date="2014" name="Int. J. Syst. Evol. Microbiol.">
        <title>Complete genome sequence of Corynebacterium casei LMG S-19264T (=DSM 44701T), isolated from a smear-ripened cheese.</title>
        <authorList>
            <consortium name="US DOE Joint Genome Institute (JGI-PGF)"/>
            <person name="Walter F."/>
            <person name="Albersmeier A."/>
            <person name="Kalinowski J."/>
            <person name="Ruckert C."/>
        </authorList>
    </citation>
    <scope>NUCLEOTIDE SEQUENCE</scope>
    <source>
        <strain evidence="4">JCM 13583</strain>
    </source>
</reference>
<evidence type="ECO:0000313" key="5">
    <source>
        <dbReference type="Proteomes" id="UP000632195"/>
    </source>
</evidence>
<evidence type="ECO:0000259" key="1">
    <source>
        <dbReference type="Pfam" id="PF01968"/>
    </source>
</evidence>
<dbReference type="GO" id="GO:0017168">
    <property type="term" value="F:5-oxoprolinase (ATP-hydrolyzing) activity"/>
    <property type="evidence" value="ECO:0007669"/>
    <property type="project" value="TreeGrafter"/>
</dbReference>
<dbReference type="PANTHER" id="PTHR11365:SF23">
    <property type="entry name" value="HYPOTHETICAL 5-OXOPROLINASE (EUROFUNG)-RELATED"/>
    <property type="match status" value="1"/>
</dbReference>
<feature type="domain" description="Acetophenone carboxylase-like C-terminal" evidence="3">
    <location>
        <begin position="512"/>
        <end position="664"/>
    </location>
</feature>
<keyword evidence="5" id="KW-1185">Reference proteome</keyword>
<evidence type="ECO:0000259" key="2">
    <source>
        <dbReference type="Pfam" id="PF05378"/>
    </source>
</evidence>